<dbReference type="OrthoDB" id="103349at2759"/>
<dbReference type="GO" id="GO:0046872">
    <property type="term" value="F:metal ion binding"/>
    <property type="evidence" value="ECO:0007669"/>
    <property type="project" value="UniProtKB-KW"/>
</dbReference>
<keyword evidence="5" id="KW-1185">Reference proteome</keyword>
<keyword evidence="1" id="KW-0479">Metal-binding</keyword>
<evidence type="ECO:0000313" key="4">
    <source>
        <dbReference type="EMBL" id="KAF1837924.1"/>
    </source>
</evidence>
<dbReference type="PANTHER" id="PTHR45953:SF1">
    <property type="entry name" value="IDURONATE 2-SULFATASE"/>
    <property type="match status" value="1"/>
</dbReference>
<sequence>MLRALKPNGLNVTKPNFIIFMPDQLRYDSVGFTGNTMVKTPNIDRFASMGTQFTNLFAQASVCSQSRCSMFTSQYPHVSGHRSLENLLKPDEPNLFRTLREIGGYHIAYLSPRGDLYAANATEESVDEYGFLSEKNATLPAFKDGYNITGDEPLSASGIPTVTNPDPDHNSVWNRLFYGGLRNETEAFDYDEKTTRGALTWLDCPPQHKPWVLFLPLIFPHPPFEVEQPWFSMYNRSEIPLPASIKDRTGHEATYAEQIRSQYDTYRATDEIWQEVKAVYYGMISRVDDQFGRIMNKTIETGLWNNTVTFFFTDHGEFLGDYGLVEKWPSAVGENVVHEPMIVGGGGLPEGLVFEEMAEMVDLVPTMLQLGSTNENYAQYGISLVDAIHAAARGENVTHKKYAFTEGGFLTSEEPLLEQGPWPYDIKGALQHNKTELVGKAVSIRSKEYTYIYRMYEADELYRRNDTQESHNLAAEPAFADVRLEMRDTIMRWMVETADTLPWILDERGPKVNLPSPKEQYEERKTECANCQSAQTCITEVFTPSGTFITHTPFATSLEYEDQKEL</sequence>
<dbReference type="PANTHER" id="PTHR45953">
    <property type="entry name" value="IDURONATE 2-SULFATASE"/>
    <property type="match status" value="1"/>
</dbReference>
<dbReference type="AlphaFoldDB" id="A0A6A5KTV3"/>
<dbReference type="Pfam" id="PF00884">
    <property type="entry name" value="Sulfatase"/>
    <property type="match status" value="1"/>
</dbReference>
<organism evidence="4 5">
    <name type="scientific">Decorospora gaudefroyi</name>
    <dbReference type="NCBI Taxonomy" id="184978"/>
    <lineage>
        <taxon>Eukaryota</taxon>
        <taxon>Fungi</taxon>
        <taxon>Dikarya</taxon>
        <taxon>Ascomycota</taxon>
        <taxon>Pezizomycotina</taxon>
        <taxon>Dothideomycetes</taxon>
        <taxon>Pleosporomycetidae</taxon>
        <taxon>Pleosporales</taxon>
        <taxon>Pleosporineae</taxon>
        <taxon>Pleosporaceae</taxon>
        <taxon>Decorospora</taxon>
    </lineage>
</organism>
<dbReference type="InterPro" id="IPR017850">
    <property type="entry name" value="Alkaline_phosphatase_core_sf"/>
</dbReference>
<dbReference type="CDD" id="cd16150">
    <property type="entry name" value="sulfatase_like"/>
    <property type="match status" value="1"/>
</dbReference>
<dbReference type="InterPro" id="IPR000917">
    <property type="entry name" value="Sulfatase_N"/>
</dbReference>
<dbReference type="GO" id="GO:0004423">
    <property type="term" value="F:iduronate-2-sulfatase activity"/>
    <property type="evidence" value="ECO:0007669"/>
    <property type="project" value="TreeGrafter"/>
</dbReference>
<dbReference type="Proteomes" id="UP000800040">
    <property type="component" value="Unassembled WGS sequence"/>
</dbReference>
<protein>
    <submittedName>
        <fullName evidence="4">Sulfatase</fullName>
    </submittedName>
</protein>
<evidence type="ECO:0000313" key="5">
    <source>
        <dbReference type="Proteomes" id="UP000800040"/>
    </source>
</evidence>
<gene>
    <name evidence="4" type="ORF">BDW02DRAFT_490143</name>
</gene>
<keyword evidence="2" id="KW-0378">Hydrolase</keyword>
<dbReference type="Gene3D" id="3.40.720.10">
    <property type="entry name" value="Alkaline Phosphatase, subunit A"/>
    <property type="match status" value="1"/>
</dbReference>
<feature type="domain" description="Sulfatase N-terminal" evidence="3">
    <location>
        <begin position="15"/>
        <end position="370"/>
    </location>
</feature>
<dbReference type="EMBL" id="ML975256">
    <property type="protein sequence ID" value="KAF1837924.1"/>
    <property type="molecule type" value="Genomic_DNA"/>
</dbReference>
<evidence type="ECO:0000256" key="2">
    <source>
        <dbReference type="ARBA" id="ARBA00022801"/>
    </source>
</evidence>
<reference evidence="4" key="1">
    <citation type="submission" date="2020-01" db="EMBL/GenBank/DDBJ databases">
        <authorList>
            <consortium name="DOE Joint Genome Institute"/>
            <person name="Haridas S."/>
            <person name="Albert R."/>
            <person name="Binder M."/>
            <person name="Bloem J."/>
            <person name="Labutti K."/>
            <person name="Salamov A."/>
            <person name="Andreopoulos B."/>
            <person name="Baker S.E."/>
            <person name="Barry K."/>
            <person name="Bills G."/>
            <person name="Bluhm B.H."/>
            <person name="Cannon C."/>
            <person name="Castanera R."/>
            <person name="Culley D.E."/>
            <person name="Daum C."/>
            <person name="Ezra D."/>
            <person name="Gonzalez J.B."/>
            <person name="Henrissat B."/>
            <person name="Kuo A."/>
            <person name="Liang C."/>
            <person name="Lipzen A."/>
            <person name="Lutzoni F."/>
            <person name="Magnuson J."/>
            <person name="Mondo S."/>
            <person name="Nolan M."/>
            <person name="Ohm R."/>
            <person name="Pangilinan J."/>
            <person name="Park H.-J."/>
            <person name="Ramirez L."/>
            <person name="Alfaro M."/>
            <person name="Sun H."/>
            <person name="Tritt A."/>
            <person name="Yoshinaga Y."/>
            <person name="Zwiers L.-H."/>
            <person name="Turgeon B.G."/>
            <person name="Goodwin S.B."/>
            <person name="Spatafora J.W."/>
            <person name="Crous P.W."/>
            <person name="Grigoriev I.V."/>
        </authorList>
    </citation>
    <scope>NUCLEOTIDE SEQUENCE</scope>
    <source>
        <strain evidence="4">P77</strain>
    </source>
</reference>
<accession>A0A6A5KTV3</accession>
<proteinExistence type="predicted"/>
<evidence type="ECO:0000259" key="3">
    <source>
        <dbReference type="Pfam" id="PF00884"/>
    </source>
</evidence>
<name>A0A6A5KTV3_9PLEO</name>
<dbReference type="GO" id="GO:0005737">
    <property type="term" value="C:cytoplasm"/>
    <property type="evidence" value="ECO:0007669"/>
    <property type="project" value="TreeGrafter"/>
</dbReference>
<dbReference type="SUPFAM" id="SSF53649">
    <property type="entry name" value="Alkaline phosphatase-like"/>
    <property type="match status" value="1"/>
</dbReference>
<evidence type="ECO:0000256" key="1">
    <source>
        <dbReference type="ARBA" id="ARBA00022723"/>
    </source>
</evidence>